<feature type="region of interest" description="Disordered" evidence="1">
    <location>
        <begin position="78"/>
        <end position="110"/>
    </location>
</feature>
<reference evidence="2" key="1">
    <citation type="journal article" date="2020" name="Stud. Mycol.">
        <title>101 Dothideomycetes genomes: a test case for predicting lifestyles and emergence of pathogens.</title>
        <authorList>
            <person name="Haridas S."/>
            <person name="Albert R."/>
            <person name="Binder M."/>
            <person name="Bloem J."/>
            <person name="Labutti K."/>
            <person name="Salamov A."/>
            <person name="Andreopoulos B."/>
            <person name="Baker S."/>
            <person name="Barry K."/>
            <person name="Bills G."/>
            <person name="Bluhm B."/>
            <person name="Cannon C."/>
            <person name="Castanera R."/>
            <person name="Culley D."/>
            <person name="Daum C."/>
            <person name="Ezra D."/>
            <person name="Gonzalez J."/>
            <person name="Henrissat B."/>
            <person name="Kuo A."/>
            <person name="Liang C."/>
            <person name="Lipzen A."/>
            <person name="Lutzoni F."/>
            <person name="Magnuson J."/>
            <person name="Mondo S."/>
            <person name="Nolan M."/>
            <person name="Ohm R."/>
            <person name="Pangilinan J."/>
            <person name="Park H.-J."/>
            <person name="Ramirez L."/>
            <person name="Alfaro M."/>
            <person name="Sun H."/>
            <person name="Tritt A."/>
            <person name="Yoshinaga Y."/>
            <person name="Zwiers L.-H."/>
            <person name="Turgeon B."/>
            <person name="Goodwin S."/>
            <person name="Spatafora J."/>
            <person name="Crous P."/>
            <person name="Grigoriev I."/>
        </authorList>
    </citation>
    <scope>NUCLEOTIDE SEQUENCE</scope>
    <source>
        <strain evidence="2">Tuck. ex Michener</strain>
    </source>
</reference>
<name>A0A6A6GT61_VIRVR</name>
<evidence type="ECO:0000313" key="2">
    <source>
        <dbReference type="EMBL" id="KAF2228841.1"/>
    </source>
</evidence>
<dbReference type="Proteomes" id="UP000800092">
    <property type="component" value="Unassembled WGS sequence"/>
</dbReference>
<keyword evidence="3" id="KW-1185">Reference proteome</keyword>
<proteinExistence type="predicted"/>
<dbReference type="EMBL" id="ML991888">
    <property type="protein sequence ID" value="KAF2228841.1"/>
    <property type="molecule type" value="Genomic_DNA"/>
</dbReference>
<protein>
    <submittedName>
        <fullName evidence="2">Uncharacterized protein</fullName>
    </submittedName>
</protein>
<evidence type="ECO:0000313" key="3">
    <source>
        <dbReference type="Proteomes" id="UP000800092"/>
    </source>
</evidence>
<sequence length="149" mass="16235">MDGEKLRRLGKNGQRPGSLQTRVALAWSSMVLATLEVILATLEVILLSPAPLTNVLEHIQRRLPTKLPGSSIICPSKEAVDRRVRKPEGGMESHETEQQGDGEPHSLDAPRKITDNLLNIGTQKSINAMQKKISSASNSSALLAIIYPH</sequence>
<evidence type="ECO:0000256" key="1">
    <source>
        <dbReference type="SAM" id="MobiDB-lite"/>
    </source>
</evidence>
<dbReference type="AlphaFoldDB" id="A0A6A6GT61"/>
<gene>
    <name evidence="2" type="ORF">EV356DRAFT_571593</name>
</gene>
<accession>A0A6A6GT61</accession>
<organism evidence="2 3">
    <name type="scientific">Viridothelium virens</name>
    <name type="common">Speckled blister lichen</name>
    <name type="synonym">Trypethelium virens</name>
    <dbReference type="NCBI Taxonomy" id="1048519"/>
    <lineage>
        <taxon>Eukaryota</taxon>
        <taxon>Fungi</taxon>
        <taxon>Dikarya</taxon>
        <taxon>Ascomycota</taxon>
        <taxon>Pezizomycotina</taxon>
        <taxon>Dothideomycetes</taxon>
        <taxon>Dothideomycetes incertae sedis</taxon>
        <taxon>Trypetheliales</taxon>
        <taxon>Trypetheliaceae</taxon>
        <taxon>Viridothelium</taxon>
    </lineage>
</organism>